<dbReference type="PROSITE" id="PS50862">
    <property type="entry name" value="AA_TRNA_LIGASE_II"/>
    <property type="match status" value="1"/>
</dbReference>
<evidence type="ECO:0000259" key="9">
    <source>
        <dbReference type="PROSITE" id="PS50862"/>
    </source>
</evidence>
<evidence type="ECO:0000256" key="1">
    <source>
        <dbReference type="ARBA" id="ARBA00008226"/>
    </source>
</evidence>
<dbReference type="InterPro" id="IPR036621">
    <property type="entry name" value="Anticodon-bd_dom_sf"/>
</dbReference>
<dbReference type="Gene3D" id="3.40.50.800">
    <property type="entry name" value="Anticodon-binding domain"/>
    <property type="match status" value="1"/>
</dbReference>
<protein>
    <recommendedName>
        <fullName evidence="3 8">Histidine--tRNA ligase</fullName>
        <ecNumber evidence="2 8">6.1.1.21</ecNumber>
    </recommendedName>
</protein>
<dbReference type="InterPro" id="IPR041715">
    <property type="entry name" value="HisRS-like_core"/>
</dbReference>
<comment type="caution">
    <text evidence="10">The sequence shown here is derived from an EMBL/GenBank/DDBJ whole genome shotgun (WGS) entry which is preliminary data.</text>
</comment>
<dbReference type="EC" id="6.1.1.21" evidence="2 8"/>
<sequence>MFKVGGFNEYSIENQVVYDAFLDLIELNFKKFNYNHIETPVVEKNEVLLSKGGEDISKQIFGLYGLAQGVDDIKKYSLRFDQTIPFARFVVDNFSNLLFPFKKYQIGKVRRGERQQKGRFKEFTQADIDVIRNQKKFDNLFYYDAEIIAILYMTIFDIVGVCDKKIDFTVNINNKLIIESILKKISSSEIIEKKLVGIVDKFHKLSKSNFIEELSKNSVSDEDIDFLVSILSKEIFFEDLPDILNLIDDDNYKKGVNDLISLLEILLSISSSLGINIKYKIDFSIIRGLDYYTGTVFEIFIDEFPEFGSICSGGRYDKLTNSLSSKINCSGVGGSIGIDRLYSIFLDKKITFSQKDFQTGPDYFFLNFDETNKEILSIMLSFLKKGKSVEIYPFEDKFKKQLDFANKRLSKNVVIFGQNEKSNNYYIIKNMKTGNEQKILIN</sequence>
<evidence type="ECO:0000256" key="4">
    <source>
        <dbReference type="ARBA" id="ARBA00022741"/>
    </source>
</evidence>
<evidence type="ECO:0000256" key="7">
    <source>
        <dbReference type="ARBA" id="ARBA00047639"/>
    </source>
</evidence>
<dbReference type="InterPro" id="IPR006195">
    <property type="entry name" value="aa-tRNA-synth_II"/>
</dbReference>
<evidence type="ECO:0000256" key="8">
    <source>
        <dbReference type="NCBIfam" id="TIGR00442"/>
    </source>
</evidence>
<dbReference type="Gene3D" id="3.30.930.10">
    <property type="entry name" value="Bira Bifunctional Protein, Domain 2"/>
    <property type="match status" value="1"/>
</dbReference>
<keyword evidence="4" id="KW-0547">Nucleotide-binding</keyword>
<dbReference type="InterPro" id="IPR015807">
    <property type="entry name" value="His-tRNA-ligase"/>
</dbReference>
<dbReference type="CDD" id="cd00773">
    <property type="entry name" value="HisRS-like_core"/>
    <property type="match status" value="1"/>
</dbReference>
<dbReference type="PIRSF" id="PIRSF001549">
    <property type="entry name" value="His-tRNA_synth"/>
    <property type="match status" value="1"/>
</dbReference>
<evidence type="ECO:0000313" key="10">
    <source>
        <dbReference type="EMBL" id="MBS8122262.1"/>
    </source>
</evidence>
<evidence type="ECO:0000256" key="2">
    <source>
        <dbReference type="ARBA" id="ARBA00012815"/>
    </source>
</evidence>
<keyword evidence="5" id="KW-0067">ATP-binding</keyword>
<evidence type="ECO:0000256" key="3">
    <source>
        <dbReference type="ARBA" id="ARBA00017399"/>
    </source>
</evidence>
<name>A0ABS5QMG7_9BACT</name>
<dbReference type="SUPFAM" id="SSF52954">
    <property type="entry name" value="Class II aaRS ABD-related"/>
    <property type="match status" value="1"/>
</dbReference>
<evidence type="ECO:0000256" key="5">
    <source>
        <dbReference type="ARBA" id="ARBA00022840"/>
    </source>
</evidence>
<dbReference type="NCBIfam" id="TIGR00442">
    <property type="entry name" value="hisS"/>
    <property type="match status" value="1"/>
</dbReference>
<dbReference type="PANTHER" id="PTHR11476:SF7">
    <property type="entry name" value="HISTIDINE--TRNA LIGASE"/>
    <property type="match status" value="1"/>
</dbReference>
<comment type="catalytic activity">
    <reaction evidence="7">
        <text>tRNA(His) + L-histidine + ATP = L-histidyl-tRNA(His) + AMP + diphosphate + H(+)</text>
        <dbReference type="Rhea" id="RHEA:17313"/>
        <dbReference type="Rhea" id="RHEA-COMP:9665"/>
        <dbReference type="Rhea" id="RHEA-COMP:9689"/>
        <dbReference type="ChEBI" id="CHEBI:15378"/>
        <dbReference type="ChEBI" id="CHEBI:30616"/>
        <dbReference type="ChEBI" id="CHEBI:33019"/>
        <dbReference type="ChEBI" id="CHEBI:57595"/>
        <dbReference type="ChEBI" id="CHEBI:78442"/>
        <dbReference type="ChEBI" id="CHEBI:78527"/>
        <dbReference type="ChEBI" id="CHEBI:456215"/>
        <dbReference type="EC" id="6.1.1.21"/>
    </reaction>
</comment>
<keyword evidence="10" id="KW-0436">Ligase</keyword>
<accession>A0ABS5QMG7</accession>
<dbReference type="PANTHER" id="PTHR11476">
    <property type="entry name" value="HISTIDYL-TRNA SYNTHETASE"/>
    <property type="match status" value="1"/>
</dbReference>
<organism evidence="10 11">
    <name type="scientific">Candidatus Vampirococcus lugosii</name>
    <dbReference type="NCBI Taxonomy" id="2789015"/>
    <lineage>
        <taxon>Bacteria</taxon>
        <taxon>Candidatus Absconditibacteriota</taxon>
        <taxon>Vampirococcus</taxon>
    </lineage>
</organism>
<reference evidence="10 11" key="1">
    <citation type="journal article" date="2021" name="Nat. Commun.">
        <title>Reductive evolution and unique predatory mode in the CPR bacterium Vampirococcus lugosii.</title>
        <authorList>
            <person name="Moreira D."/>
            <person name="Zivanovic Y."/>
            <person name="Lopez-Archilla A.I."/>
            <person name="Iniesto M."/>
            <person name="Lopez-Garcia P."/>
        </authorList>
    </citation>
    <scope>NUCLEOTIDE SEQUENCE [LARGE SCALE GENOMIC DNA]</scope>
    <source>
        <strain evidence="10">Chiprana</strain>
    </source>
</reference>
<feature type="domain" description="Aminoacyl-transfer RNA synthetases class-II family profile" evidence="9">
    <location>
        <begin position="29"/>
        <end position="361"/>
    </location>
</feature>
<dbReference type="GO" id="GO:0004821">
    <property type="term" value="F:histidine-tRNA ligase activity"/>
    <property type="evidence" value="ECO:0007669"/>
    <property type="project" value="UniProtKB-EC"/>
</dbReference>
<evidence type="ECO:0000256" key="6">
    <source>
        <dbReference type="ARBA" id="ARBA00022917"/>
    </source>
</evidence>
<dbReference type="RefSeq" id="WP_213349664.1">
    <property type="nucleotide sequence ID" value="NZ_JAEDAM010000062.1"/>
</dbReference>
<dbReference type="InterPro" id="IPR004516">
    <property type="entry name" value="HisRS/HisZ"/>
</dbReference>
<comment type="similarity">
    <text evidence="1">Belongs to the class-II aminoacyl-tRNA synthetase family.</text>
</comment>
<dbReference type="EMBL" id="JAEDAM010000062">
    <property type="protein sequence ID" value="MBS8122262.1"/>
    <property type="molecule type" value="Genomic_DNA"/>
</dbReference>
<dbReference type="SUPFAM" id="SSF55681">
    <property type="entry name" value="Class II aaRS and biotin synthetases"/>
    <property type="match status" value="1"/>
</dbReference>
<gene>
    <name evidence="10" type="ORF">VAMP_234n32</name>
</gene>
<keyword evidence="6" id="KW-0648">Protein biosynthesis</keyword>
<dbReference type="Proteomes" id="UP000680365">
    <property type="component" value="Unassembled WGS sequence"/>
</dbReference>
<dbReference type="Pfam" id="PF13393">
    <property type="entry name" value="tRNA-synt_His"/>
    <property type="match status" value="1"/>
</dbReference>
<dbReference type="InterPro" id="IPR045864">
    <property type="entry name" value="aa-tRNA-synth_II/BPL/LPL"/>
</dbReference>
<evidence type="ECO:0000313" key="11">
    <source>
        <dbReference type="Proteomes" id="UP000680365"/>
    </source>
</evidence>
<keyword evidence="11" id="KW-1185">Reference proteome</keyword>
<proteinExistence type="inferred from homology"/>